<protein>
    <submittedName>
        <fullName evidence="2">Uncharacterized protein</fullName>
    </submittedName>
</protein>
<accession>A0AAV2FNT8</accession>
<evidence type="ECO:0000313" key="2">
    <source>
        <dbReference type="EMBL" id="CAL1399612.1"/>
    </source>
</evidence>
<feature type="compositionally biased region" description="Low complexity" evidence="1">
    <location>
        <begin position="51"/>
        <end position="71"/>
    </location>
</feature>
<keyword evidence="3" id="KW-1185">Reference proteome</keyword>
<dbReference type="AlphaFoldDB" id="A0AAV2FNT8"/>
<proteinExistence type="predicted"/>
<reference evidence="2 3" key="1">
    <citation type="submission" date="2024-04" db="EMBL/GenBank/DDBJ databases">
        <authorList>
            <person name="Fracassetti M."/>
        </authorList>
    </citation>
    <scope>NUCLEOTIDE SEQUENCE [LARGE SCALE GENOMIC DNA]</scope>
</reference>
<dbReference type="EMBL" id="OZ034820">
    <property type="protein sequence ID" value="CAL1399612.1"/>
    <property type="molecule type" value="Genomic_DNA"/>
</dbReference>
<organism evidence="2 3">
    <name type="scientific">Linum trigynum</name>
    <dbReference type="NCBI Taxonomy" id="586398"/>
    <lineage>
        <taxon>Eukaryota</taxon>
        <taxon>Viridiplantae</taxon>
        <taxon>Streptophyta</taxon>
        <taxon>Embryophyta</taxon>
        <taxon>Tracheophyta</taxon>
        <taxon>Spermatophyta</taxon>
        <taxon>Magnoliopsida</taxon>
        <taxon>eudicotyledons</taxon>
        <taxon>Gunneridae</taxon>
        <taxon>Pentapetalae</taxon>
        <taxon>rosids</taxon>
        <taxon>fabids</taxon>
        <taxon>Malpighiales</taxon>
        <taxon>Linaceae</taxon>
        <taxon>Linum</taxon>
    </lineage>
</organism>
<evidence type="ECO:0000313" key="3">
    <source>
        <dbReference type="Proteomes" id="UP001497516"/>
    </source>
</evidence>
<dbReference type="Proteomes" id="UP001497516">
    <property type="component" value="Chromosome 7"/>
</dbReference>
<sequence>MLSMSTENKLQTLLQVTVLNHHIISNNQEAEMEKQAVSGPNRCGQSSSSIPTSNPLQSSSPPTTSAASSISAFQEEEHVQGFDSTRLQCRHHSRQELCSVFSDFGFRRWISQWQSIGGRVQRRKWKRHLVVGLFVYWLRRW</sequence>
<evidence type="ECO:0000256" key="1">
    <source>
        <dbReference type="SAM" id="MobiDB-lite"/>
    </source>
</evidence>
<feature type="region of interest" description="Disordered" evidence="1">
    <location>
        <begin position="32"/>
        <end position="71"/>
    </location>
</feature>
<name>A0AAV2FNT8_9ROSI</name>
<gene>
    <name evidence="2" type="ORF">LTRI10_LOCUS39787</name>
</gene>